<dbReference type="WBParaSite" id="PDA_v2.g31626.t1">
    <property type="protein sequence ID" value="PDA_v2.g31626.t1"/>
    <property type="gene ID" value="PDA_v2.g31626"/>
</dbReference>
<feature type="region of interest" description="Disordered" evidence="1">
    <location>
        <begin position="61"/>
        <end position="111"/>
    </location>
</feature>
<dbReference type="Proteomes" id="UP000887578">
    <property type="component" value="Unplaced"/>
</dbReference>
<keyword evidence="2" id="KW-1185">Reference proteome</keyword>
<protein>
    <submittedName>
        <fullName evidence="3">Uncharacterized protein</fullName>
    </submittedName>
</protein>
<sequence>MRLVTNDQKDPKEVMDVLQDALDSYVDALDPESDMDPKECDPFGVYEELDIEEYIPQLAGVITTSIDDEKDENSGSRSNNHSPFPEERPRNLSNEKPAAPVTTKLSRFVFL</sequence>
<evidence type="ECO:0000313" key="3">
    <source>
        <dbReference type="WBParaSite" id="PDA_v2.g31626.t1"/>
    </source>
</evidence>
<proteinExistence type="predicted"/>
<name>A0A914QI54_9BILA</name>
<accession>A0A914QI54</accession>
<dbReference type="AlphaFoldDB" id="A0A914QI54"/>
<evidence type="ECO:0000256" key="1">
    <source>
        <dbReference type="SAM" id="MobiDB-lite"/>
    </source>
</evidence>
<evidence type="ECO:0000313" key="2">
    <source>
        <dbReference type="Proteomes" id="UP000887578"/>
    </source>
</evidence>
<organism evidence="2 3">
    <name type="scientific">Panagrolaimus davidi</name>
    <dbReference type="NCBI Taxonomy" id="227884"/>
    <lineage>
        <taxon>Eukaryota</taxon>
        <taxon>Metazoa</taxon>
        <taxon>Ecdysozoa</taxon>
        <taxon>Nematoda</taxon>
        <taxon>Chromadorea</taxon>
        <taxon>Rhabditida</taxon>
        <taxon>Tylenchina</taxon>
        <taxon>Panagrolaimomorpha</taxon>
        <taxon>Panagrolaimoidea</taxon>
        <taxon>Panagrolaimidae</taxon>
        <taxon>Panagrolaimus</taxon>
    </lineage>
</organism>
<reference evidence="3" key="1">
    <citation type="submission" date="2022-11" db="UniProtKB">
        <authorList>
            <consortium name="WormBaseParasite"/>
        </authorList>
    </citation>
    <scope>IDENTIFICATION</scope>
</reference>